<dbReference type="SUPFAM" id="SSF53474">
    <property type="entry name" value="alpha/beta-Hydrolases"/>
    <property type="match status" value="1"/>
</dbReference>
<protein>
    <submittedName>
        <fullName evidence="3">Putative tannase (Serine rich protein)</fullName>
    </submittedName>
</protein>
<dbReference type="InterPro" id="IPR049492">
    <property type="entry name" value="BD-FAE-like_dom"/>
</dbReference>
<dbReference type="STRING" id="907348.TresaDRAFT_0924"/>
<dbReference type="AlphaFoldDB" id="H7EN35"/>
<accession>H7EN35</accession>
<evidence type="ECO:0000313" key="4">
    <source>
        <dbReference type="Proteomes" id="UP000003571"/>
    </source>
</evidence>
<evidence type="ECO:0000259" key="2">
    <source>
        <dbReference type="Pfam" id="PF20434"/>
    </source>
</evidence>
<dbReference type="ESTHER" id="9spio-h7en35">
    <property type="family name" value="Tannase_Bact"/>
</dbReference>
<dbReference type="Pfam" id="PF20434">
    <property type="entry name" value="BD-FAE"/>
    <property type="match status" value="1"/>
</dbReference>
<feature type="domain" description="BD-FAE-like" evidence="2">
    <location>
        <begin position="138"/>
        <end position="248"/>
    </location>
</feature>
<name>H7EN35_9SPIR</name>
<dbReference type="Proteomes" id="UP000003571">
    <property type="component" value="Unassembled WGS sequence"/>
</dbReference>
<dbReference type="NCBIfam" id="NF041555">
    <property type="entry name" value="tannase_A"/>
    <property type="match status" value="1"/>
</dbReference>
<sequence>MNLHSFIKGTASALAAAFSFCVAATFSGCASSPKNEGAESSLPKIDMSKWLYNKTDDVYYQLGLSYAANPSDAKYENLAVFVPGSYFDGTDNGDGTFTAKIDAKSTVRGFSAKDAPFVMPIQTPGYAALEPPSAYVPAAKQYTDEGFIFVYAGARGRDSGAPSGVTDFKAAIRYVRYNKENLPGDTRNYFTYGMSGGGAQSAILGAAGDAPEYEPYLQEIGAVMSESDAVLGSMDWCPITNLNVADAAYEWELGVARTNLSAETKEVSDGLSKEFALYINSLGLKDEKGNTLTLEQSADGLYHAGTYYDYLKGVIETSLNNFLADTEFPYNADEQKAALGQNMILPAGWKPRGPRGTAGGNAISAEDMDGVGRNAEKKSGNVDLSGTYASAAEYISALNANEKWVIYDEKSSTAKITSVESFMRNVKQLQKNVGAFDDMNGAQPENTLFGFGNGKGAHFDALMANVLEKANPALAEEYKNDLAKTDSLGISMEKRADMYNPMYYLSPAYSGYKTAKAAKFWRVHAGIFQGDTAISTELAYSLALKNYGSEVESVDFAEVWGLYHTEAERNGTSTQNLISWIKDCLKK</sequence>
<comment type="caution">
    <text evidence="3">The sequence shown here is derived from an EMBL/GenBank/DDBJ whole genome shotgun (WGS) entry which is preliminary data.</text>
</comment>
<feature type="signal peptide" evidence="1">
    <location>
        <begin position="1"/>
        <end position="23"/>
    </location>
</feature>
<evidence type="ECO:0000313" key="3">
    <source>
        <dbReference type="EMBL" id="EIC01099.1"/>
    </source>
</evidence>
<dbReference type="EMBL" id="AGRW01000052">
    <property type="protein sequence ID" value="EIC01099.1"/>
    <property type="molecule type" value="Genomic_DNA"/>
</dbReference>
<evidence type="ECO:0000256" key="1">
    <source>
        <dbReference type="SAM" id="SignalP"/>
    </source>
</evidence>
<keyword evidence="1" id="KW-0732">Signal</keyword>
<reference evidence="3 4" key="1">
    <citation type="submission" date="2011-09" db="EMBL/GenBank/DDBJ databases">
        <title>The draft genome of Treponema saccharophilum DSM 2985.</title>
        <authorList>
            <consortium name="US DOE Joint Genome Institute (JGI-PGF)"/>
            <person name="Lucas S."/>
            <person name="Copeland A."/>
            <person name="Lapidus A."/>
            <person name="Glavina del Rio T."/>
            <person name="Dalin E."/>
            <person name="Tice H."/>
            <person name="Bruce D."/>
            <person name="Goodwin L."/>
            <person name="Pitluck S."/>
            <person name="Peters L."/>
            <person name="Kyrpides N."/>
            <person name="Mavromatis K."/>
            <person name="Ivanova N."/>
            <person name="Markowitz V."/>
            <person name="Cheng J.-F."/>
            <person name="Hugenholtz P."/>
            <person name="Woyke T."/>
            <person name="Wu D."/>
            <person name="Gronow S."/>
            <person name="Wellnitz S."/>
            <person name="Brambilla E."/>
            <person name="Klenk H.-P."/>
            <person name="Eisen J.A."/>
        </authorList>
    </citation>
    <scope>NUCLEOTIDE SEQUENCE [LARGE SCALE GENOMIC DNA]</scope>
    <source>
        <strain evidence="3 4">DSM 2985</strain>
    </source>
</reference>
<dbReference type="PATRIC" id="fig|907348.3.peg.2349"/>
<gene>
    <name evidence="3" type="ORF">TresaDRAFT_0924</name>
</gene>
<dbReference type="eggNOG" id="COG1073">
    <property type="taxonomic scope" value="Bacteria"/>
</dbReference>
<dbReference type="RefSeq" id="WP_002705842.1">
    <property type="nucleotide sequence ID" value="NZ_AGRW01000052.1"/>
</dbReference>
<keyword evidence="4" id="KW-1185">Reference proteome</keyword>
<dbReference type="InterPro" id="IPR048121">
    <property type="entry name" value="Tannase_A"/>
</dbReference>
<proteinExistence type="predicted"/>
<dbReference type="Gene3D" id="3.40.50.1820">
    <property type="entry name" value="alpha/beta hydrolase"/>
    <property type="match status" value="1"/>
</dbReference>
<dbReference type="InterPro" id="IPR029058">
    <property type="entry name" value="AB_hydrolase_fold"/>
</dbReference>
<feature type="chain" id="PRO_5003608866" evidence="1">
    <location>
        <begin position="24"/>
        <end position="587"/>
    </location>
</feature>
<dbReference type="OrthoDB" id="923957at2"/>
<organism evidence="3 4">
    <name type="scientific">Treponema saccharophilum DSM 2985</name>
    <dbReference type="NCBI Taxonomy" id="907348"/>
    <lineage>
        <taxon>Bacteria</taxon>
        <taxon>Pseudomonadati</taxon>
        <taxon>Spirochaetota</taxon>
        <taxon>Spirochaetia</taxon>
        <taxon>Spirochaetales</taxon>
        <taxon>Treponemataceae</taxon>
        <taxon>Treponema</taxon>
    </lineage>
</organism>